<keyword evidence="1" id="KW-0472">Membrane</keyword>
<accession>A0A1G8PYG9</accession>
<proteinExistence type="predicted"/>
<feature type="transmembrane region" description="Helical" evidence="1">
    <location>
        <begin position="104"/>
        <end position="127"/>
    </location>
</feature>
<dbReference type="EMBL" id="FNES01000002">
    <property type="protein sequence ID" value="SDI97306.1"/>
    <property type="molecule type" value="Genomic_DNA"/>
</dbReference>
<protein>
    <submittedName>
        <fullName evidence="2">Uncharacterized protein</fullName>
    </submittedName>
</protein>
<name>A0A1G8PYG9_9GAMM</name>
<evidence type="ECO:0000313" key="2">
    <source>
        <dbReference type="EMBL" id="SDI97306.1"/>
    </source>
</evidence>
<keyword evidence="3" id="KW-1185">Reference proteome</keyword>
<dbReference type="AlphaFoldDB" id="A0A1G8PYG9"/>
<keyword evidence="1" id="KW-1133">Transmembrane helix</keyword>
<dbReference type="STRING" id="376427.SAMN04487954_102233"/>
<dbReference type="OrthoDB" id="6167553at2"/>
<sequence length="184" mass="18870">MSASISPGAAPPTRSFAVTTIAWGFIAFAAVTIVLLGLALLPGERLPLVLTAEPGSGGLTGGVAWLLERSQALAALLLAGAVLTLWLAIALLQRRAWARRAFLILLATGFVAVLGGAALTPLTFSLLPEAATSAAVDRSAPTAGLTGTLSAIILLATLLAALFAWAGWKLGSTTVRREFRQQEG</sequence>
<feature type="transmembrane region" description="Helical" evidence="1">
    <location>
        <begin position="147"/>
        <end position="168"/>
    </location>
</feature>
<dbReference type="RefSeq" id="WP_089683004.1">
    <property type="nucleotide sequence ID" value="NZ_FNES01000002.1"/>
</dbReference>
<gene>
    <name evidence="2" type="ORF">SAMN04487954_102233</name>
</gene>
<evidence type="ECO:0000256" key="1">
    <source>
        <dbReference type="SAM" id="Phobius"/>
    </source>
</evidence>
<keyword evidence="1" id="KW-0812">Transmembrane</keyword>
<dbReference type="Proteomes" id="UP000198525">
    <property type="component" value="Unassembled WGS sequence"/>
</dbReference>
<organism evidence="2 3">
    <name type="scientific">Billgrantia gudaonensis</name>
    <dbReference type="NCBI Taxonomy" id="376427"/>
    <lineage>
        <taxon>Bacteria</taxon>
        <taxon>Pseudomonadati</taxon>
        <taxon>Pseudomonadota</taxon>
        <taxon>Gammaproteobacteria</taxon>
        <taxon>Oceanospirillales</taxon>
        <taxon>Halomonadaceae</taxon>
        <taxon>Billgrantia</taxon>
    </lineage>
</organism>
<reference evidence="2 3" key="1">
    <citation type="submission" date="2016-10" db="EMBL/GenBank/DDBJ databases">
        <authorList>
            <person name="de Groot N.N."/>
        </authorList>
    </citation>
    <scope>NUCLEOTIDE SEQUENCE [LARGE SCALE GENOMIC DNA]</scope>
    <source>
        <strain evidence="2 3">CGMCC 1.6133</strain>
    </source>
</reference>
<feature type="transmembrane region" description="Helical" evidence="1">
    <location>
        <begin position="20"/>
        <end position="41"/>
    </location>
</feature>
<feature type="transmembrane region" description="Helical" evidence="1">
    <location>
        <begin position="73"/>
        <end position="92"/>
    </location>
</feature>
<evidence type="ECO:0000313" key="3">
    <source>
        <dbReference type="Proteomes" id="UP000198525"/>
    </source>
</evidence>